<protein>
    <submittedName>
        <fullName evidence="3">MBL fold metallo-hydrolase</fullName>
    </submittedName>
</protein>
<dbReference type="PANTHER" id="PTHR43546">
    <property type="entry name" value="UPF0173 METAL-DEPENDENT HYDROLASE MJ1163-RELATED"/>
    <property type="match status" value="1"/>
</dbReference>
<dbReference type="InterPro" id="IPR001279">
    <property type="entry name" value="Metallo-B-lactamas"/>
</dbReference>
<dbReference type="PANTHER" id="PTHR43546:SF9">
    <property type="entry name" value="L-ASCORBATE-6-PHOSPHATE LACTONASE ULAG-RELATED"/>
    <property type="match status" value="1"/>
</dbReference>
<keyword evidence="1" id="KW-0378">Hydrolase</keyword>
<reference evidence="3 4" key="1">
    <citation type="submission" date="2024-09" db="EMBL/GenBank/DDBJ databases">
        <authorList>
            <person name="Sun Q."/>
            <person name="Mori K."/>
        </authorList>
    </citation>
    <scope>NUCLEOTIDE SEQUENCE [LARGE SCALE GENOMIC DNA]</scope>
    <source>
        <strain evidence="3 4">JCM 6917</strain>
    </source>
</reference>
<dbReference type="Proteomes" id="UP001589709">
    <property type="component" value="Unassembled WGS sequence"/>
</dbReference>
<keyword evidence="4" id="KW-1185">Reference proteome</keyword>
<evidence type="ECO:0000313" key="4">
    <source>
        <dbReference type="Proteomes" id="UP001589709"/>
    </source>
</evidence>
<dbReference type="SUPFAM" id="SSF56281">
    <property type="entry name" value="Metallo-hydrolase/oxidoreductase"/>
    <property type="match status" value="1"/>
</dbReference>
<dbReference type="RefSeq" id="WP_381348309.1">
    <property type="nucleotide sequence ID" value="NZ_JBHMCY010000047.1"/>
</dbReference>
<gene>
    <name evidence="3" type="ORF">ACFF45_22905</name>
</gene>
<organism evidence="3 4">
    <name type="scientific">Streptomyces cinereospinus</name>
    <dbReference type="NCBI Taxonomy" id="285561"/>
    <lineage>
        <taxon>Bacteria</taxon>
        <taxon>Bacillati</taxon>
        <taxon>Actinomycetota</taxon>
        <taxon>Actinomycetes</taxon>
        <taxon>Kitasatosporales</taxon>
        <taxon>Streptomycetaceae</taxon>
        <taxon>Streptomyces</taxon>
    </lineage>
</organism>
<evidence type="ECO:0000256" key="1">
    <source>
        <dbReference type="ARBA" id="ARBA00022801"/>
    </source>
</evidence>
<feature type="domain" description="Metallo-beta-lactamase" evidence="2">
    <location>
        <begin position="21"/>
        <end position="209"/>
    </location>
</feature>
<dbReference type="Pfam" id="PF12706">
    <property type="entry name" value="Lactamase_B_2"/>
    <property type="match status" value="1"/>
</dbReference>
<comment type="caution">
    <text evidence="3">The sequence shown here is derived from an EMBL/GenBank/DDBJ whole genome shotgun (WGS) entry which is preliminary data.</text>
</comment>
<dbReference type="InterPro" id="IPR050114">
    <property type="entry name" value="UPF0173_UPF0282_UlaG_hydrolase"/>
</dbReference>
<evidence type="ECO:0000313" key="3">
    <source>
        <dbReference type="EMBL" id="MFB9465479.1"/>
    </source>
</evidence>
<accession>A0ABV5N5C4</accession>
<dbReference type="InterPro" id="IPR036866">
    <property type="entry name" value="RibonucZ/Hydroxyglut_hydro"/>
</dbReference>
<evidence type="ECO:0000259" key="2">
    <source>
        <dbReference type="Pfam" id="PF12706"/>
    </source>
</evidence>
<sequence length="261" mass="27423">MKTTLTCIGTATVLLEAGGLNLLTDPVFDHAPVEYPTGPVTLRSLVGPAVEPADLPVLDAILLSHDEHPDNLDVAGRALLDGRTVLTTVSGAGRLGGDAVGLAPWETHEITGERGTLLVTATPGRHAGDVIGFLIRTPGEEKALYVSGDTVYYDELDEIGRRCSVGTAVLHFGAAVVPFFGADPITMDGEQGARLARSLGAETVVPVHYDAWDHFTEGRDGIVDAFTRAGLPHLLRWPERGVRTVIDSGTSSWGASAVCGP</sequence>
<dbReference type="Gene3D" id="3.60.15.10">
    <property type="entry name" value="Ribonuclease Z/Hydroxyacylglutathione hydrolase-like"/>
    <property type="match status" value="1"/>
</dbReference>
<proteinExistence type="predicted"/>
<dbReference type="EMBL" id="JBHMCY010000047">
    <property type="protein sequence ID" value="MFB9465479.1"/>
    <property type="molecule type" value="Genomic_DNA"/>
</dbReference>
<name>A0ABV5N5C4_9ACTN</name>